<organism evidence="1">
    <name type="scientific">Tetraselmis sp. GSL018</name>
    <dbReference type="NCBI Taxonomy" id="582737"/>
    <lineage>
        <taxon>Eukaryota</taxon>
        <taxon>Viridiplantae</taxon>
        <taxon>Chlorophyta</taxon>
        <taxon>core chlorophytes</taxon>
        <taxon>Chlorodendrophyceae</taxon>
        <taxon>Chlorodendrales</taxon>
        <taxon>Chlorodendraceae</taxon>
        <taxon>Tetraselmis</taxon>
    </lineage>
</organism>
<dbReference type="AlphaFoldDB" id="A0A061SEP3"/>
<protein>
    <submittedName>
        <fullName evidence="1">Uncharacterized protein</fullName>
    </submittedName>
</protein>
<gene>
    <name evidence="1" type="ORF">TSPGSL018_4957</name>
</gene>
<feature type="non-terminal residue" evidence="1">
    <location>
        <position position="200"/>
    </location>
</feature>
<accession>A0A061SEP3</accession>
<reference evidence="1" key="1">
    <citation type="submission" date="2014-05" db="EMBL/GenBank/DDBJ databases">
        <title>The transcriptome of the halophilic microalga Tetraselmis sp. GSL018 isolated from the Great Salt Lake, Utah.</title>
        <authorList>
            <person name="Jinkerson R.E."/>
            <person name="D'Adamo S."/>
            <person name="Posewitz M.C."/>
        </authorList>
    </citation>
    <scope>NUCLEOTIDE SEQUENCE</scope>
    <source>
        <strain evidence="1">GSL018</strain>
    </source>
</reference>
<dbReference type="EMBL" id="GBEZ01002279">
    <property type="protein sequence ID" value="JAC82758.1"/>
    <property type="molecule type" value="Transcribed_RNA"/>
</dbReference>
<evidence type="ECO:0000313" key="1">
    <source>
        <dbReference type="EMBL" id="JAC82758.1"/>
    </source>
</evidence>
<sequence length="200" mass="21065">QFCSWKPQTEGTSGTAGGWVWTVKLLLEDATARLGVLLWGADAAKFFAGAGLHACDLQANPEASPPVKPRQNSVRTAAPVPLPIPALLSSPPPLLLPLRDLDAPSVRILSAAAPSSFRVESPEGFGWGRRTGDGVGGRPFAAPVSAPRPPSDPWIRRMRMGFGCVPDLRPGAPSFPPCHCFSLDGLAGRRGGMRSMEAPP</sequence>
<proteinExistence type="predicted"/>
<name>A0A061SEP3_9CHLO</name>
<feature type="non-terminal residue" evidence="1">
    <location>
        <position position="1"/>
    </location>
</feature>